<sequence>MMFRMRVRNFALYIGRCPKWETPEAHISSPYPQITALGLLVQTSHTAQSQGRCSHKHALQVDYPSLHT</sequence>
<dbReference type="AlphaFoldDB" id="A0A0C3A770"/>
<reference evidence="1 2" key="1">
    <citation type="submission" date="2014-04" db="EMBL/GenBank/DDBJ databases">
        <authorList>
            <consortium name="DOE Joint Genome Institute"/>
            <person name="Kuo A."/>
            <person name="Zuccaro A."/>
            <person name="Kohler A."/>
            <person name="Nagy L.G."/>
            <person name="Floudas D."/>
            <person name="Copeland A."/>
            <person name="Barry K.W."/>
            <person name="Cichocki N."/>
            <person name="Veneault-Fourrey C."/>
            <person name="LaButti K."/>
            <person name="Lindquist E.A."/>
            <person name="Lipzen A."/>
            <person name="Lundell T."/>
            <person name="Morin E."/>
            <person name="Murat C."/>
            <person name="Sun H."/>
            <person name="Tunlid A."/>
            <person name="Henrissat B."/>
            <person name="Grigoriev I.V."/>
            <person name="Hibbett D.S."/>
            <person name="Martin F."/>
            <person name="Nordberg H.P."/>
            <person name="Cantor M.N."/>
            <person name="Hua S.X."/>
        </authorList>
    </citation>
    <scope>NUCLEOTIDE SEQUENCE [LARGE SCALE GENOMIC DNA]</scope>
    <source>
        <strain evidence="1 2">MAFF 305830</strain>
    </source>
</reference>
<dbReference type="Proteomes" id="UP000054097">
    <property type="component" value="Unassembled WGS sequence"/>
</dbReference>
<dbReference type="HOGENOM" id="CLU_2795556_0_0_1"/>
<keyword evidence="2" id="KW-1185">Reference proteome</keyword>
<gene>
    <name evidence="1" type="ORF">M408DRAFT_135352</name>
</gene>
<name>A0A0C3A770_SERVB</name>
<dbReference type="EMBL" id="KN824429">
    <property type="protein sequence ID" value="KIM20490.1"/>
    <property type="molecule type" value="Genomic_DNA"/>
</dbReference>
<evidence type="ECO:0000313" key="2">
    <source>
        <dbReference type="Proteomes" id="UP000054097"/>
    </source>
</evidence>
<protein>
    <submittedName>
        <fullName evidence="1">Uncharacterized protein</fullName>
    </submittedName>
</protein>
<proteinExistence type="predicted"/>
<reference evidence="2" key="2">
    <citation type="submission" date="2015-01" db="EMBL/GenBank/DDBJ databases">
        <title>Evolutionary Origins and Diversification of the Mycorrhizal Mutualists.</title>
        <authorList>
            <consortium name="DOE Joint Genome Institute"/>
            <consortium name="Mycorrhizal Genomics Consortium"/>
            <person name="Kohler A."/>
            <person name="Kuo A."/>
            <person name="Nagy L.G."/>
            <person name="Floudas D."/>
            <person name="Copeland A."/>
            <person name="Barry K.W."/>
            <person name="Cichocki N."/>
            <person name="Veneault-Fourrey C."/>
            <person name="LaButti K."/>
            <person name="Lindquist E.A."/>
            <person name="Lipzen A."/>
            <person name="Lundell T."/>
            <person name="Morin E."/>
            <person name="Murat C."/>
            <person name="Riley R."/>
            <person name="Ohm R."/>
            <person name="Sun H."/>
            <person name="Tunlid A."/>
            <person name="Henrissat B."/>
            <person name="Grigoriev I.V."/>
            <person name="Hibbett D.S."/>
            <person name="Martin F."/>
        </authorList>
    </citation>
    <scope>NUCLEOTIDE SEQUENCE [LARGE SCALE GENOMIC DNA]</scope>
    <source>
        <strain evidence="2">MAFF 305830</strain>
    </source>
</reference>
<evidence type="ECO:0000313" key="1">
    <source>
        <dbReference type="EMBL" id="KIM20490.1"/>
    </source>
</evidence>
<accession>A0A0C3A770</accession>
<organism evidence="1 2">
    <name type="scientific">Serendipita vermifera MAFF 305830</name>
    <dbReference type="NCBI Taxonomy" id="933852"/>
    <lineage>
        <taxon>Eukaryota</taxon>
        <taxon>Fungi</taxon>
        <taxon>Dikarya</taxon>
        <taxon>Basidiomycota</taxon>
        <taxon>Agaricomycotina</taxon>
        <taxon>Agaricomycetes</taxon>
        <taxon>Sebacinales</taxon>
        <taxon>Serendipitaceae</taxon>
        <taxon>Serendipita</taxon>
    </lineage>
</organism>